<evidence type="ECO:0000256" key="2">
    <source>
        <dbReference type="SAM" id="SignalP"/>
    </source>
</evidence>
<reference evidence="3 4" key="1">
    <citation type="submission" date="2018-05" db="EMBL/GenBank/DDBJ databases">
        <title>Integrated omic analyses show evidence that a Ca. Accumulibacter phosphatis strain performs denitrification under micro-aerobic conditions.</title>
        <authorList>
            <person name="Camejo P.Y."/>
            <person name="Katherine M.D."/>
            <person name="Daniel N.R."/>
        </authorList>
    </citation>
    <scope>NUCLEOTIDE SEQUENCE [LARGE SCALE GENOMIC DNA]</scope>
    <source>
        <strain evidence="3">UW-LDO-IC</strain>
    </source>
</reference>
<sequence>MPQPRFFAPLFVLTLAACASYPPEGPSVMALPGSGQSFTKFRADDESCRIYANQAIGGVTPATTAVNSGVASAAVGTLVGAAVGAAIDGSSGAAVGAGVGLLAGSVGGVAASNASAYTLQQRYDQSYIQCMYARGQKVPLVGGFEVSEGYNTTRPAVAPLSPPPAPPFGAPPPPPPPPSPPRGAPPAPPPL</sequence>
<feature type="signal peptide" evidence="2">
    <location>
        <begin position="1"/>
        <end position="19"/>
    </location>
</feature>
<accession>A0A369XVN3</accession>
<evidence type="ECO:0000313" key="3">
    <source>
        <dbReference type="EMBL" id="RDE52227.1"/>
    </source>
</evidence>
<dbReference type="Proteomes" id="UP000253831">
    <property type="component" value="Unassembled WGS sequence"/>
</dbReference>
<gene>
    <name evidence="3" type="ORF">DVS81_00140</name>
</gene>
<organism evidence="3 4">
    <name type="scientific">Candidatus Accumulibacter meliphilus</name>
    <dbReference type="NCBI Taxonomy" id="2211374"/>
    <lineage>
        <taxon>Bacteria</taxon>
        <taxon>Pseudomonadati</taxon>
        <taxon>Pseudomonadota</taxon>
        <taxon>Betaproteobacteria</taxon>
        <taxon>Candidatus Accumulibacter</taxon>
    </lineage>
</organism>
<evidence type="ECO:0000256" key="1">
    <source>
        <dbReference type="SAM" id="MobiDB-lite"/>
    </source>
</evidence>
<dbReference type="EMBL" id="QPGA01000001">
    <property type="protein sequence ID" value="RDE52227.1"/>
    <property type="molecule type" value="Genomic_DNA"/>
</dbReference>
<keyword evidence="2" id="KW-0732">Signal</keyword>
<feature type="region of interest" description="Disordered" evidence="1">
    <location>
        <begin position="153"/>
        <end position="191"/>
    </location>
</feature>
<dbReference type="AlphaFoldDB" id="A0A369XVN3"/>
<feature type="compositionally biased region" description="Pro residues" evidence="1">
    <location>
        <begin position="160"/>
        <end position="191"/>
    </location>
</feature>
<protein>
    <submittedName>
        <fullName evidence="3">Uncharacterized protein</fullName>
    </submittedName>
</protein>
<proteinExistence type="predicted"/>
<feature type="chain" id="PRO_5016697105" evidence="2">
    <location>
        <begin position="20"/>
        <end position="191"/>
    </location>
</feature>
<comment type="caution">
    <text evidence="3">The sequence shown here is derived from an EMBL/GenBank/DDBJ whole genome shotgun (WGS) entry which is preliminary data.</text>
</comment>
<dbReference type="PROSITE" id="PS51257">
    <property type="entry name" value="PROKAR_LIPOPROTEIN"/>
    <property type="match status" value="1"/>
</dbReference>
<name>A0A369XVN3_9PROT</name>
<evidence type="ECO:0000313" key="4">
    <source>
        <dbReference type="Proteomes" id="UP000253831"/>
    </source>
</evidence>